<feature type="compositionally biased region" description="Polar residues" evidence="1">
    <location>
        <begin position="118"/>
        <end position="128"/>
    </location>
</feature>
<sequence length="415" mass="45966">MGLGWARLCESNTATSATTVKTNAAPCTVACVSFSGFLRAYRNPRASTPTVAVEENHADRHQQRVPVELHGRLGGPGEPIEVDADPAADEDDNRDADELRHQIEDAEVVEGRGRRATSGKSSKFDVSSIERTSTGMAAGRSRVLRVVRAERRIAHQHLVHDHAERPPVAGRTVPGLQEHLRRDIVRRTDRAVRERPPVALPAFGPPLRIHRAGAGADEVGRFCLRQVAVEVGTVRLLQAGAEPKVGQLQVAARIEQQVVGLDVTVYKAEAVDRVDRQGRFDDVELTFIAYTWPVSFFCTSRTSPNAPRPITFSASKSSTPRRDRFRRKNSVSFWACCMRFSCRCDSDRVSSFSDASSFAWRCFRSPCLLSSATFEFSVTTANKYAPPTSPPDYPFTKMRTTRRSIETGDNIRTSL</sequence>
<dbReference type="VEuPathDB" id="VectorBase:AATE003179"/>
<dbReference type="EnsemblMetazoa" id="AATE003179-RA">
    <property type="protein sequence ID" value="AATE003179-PA.1"/>
    <property type="gene ID" value="AATE003179"/>
</dbReference>
<organism evidence="2">
    <name type="scientific">Anopheles atroparvus</name>
    <name type="common">European mosquito</name>
    <dbReference type="NCBI Taxonomy" id="41427"/>
    <lineage>
        <taxon>Eukaryota</taxon>
        <taxon>Metazoa</taxon>
        <taxon>Ecdysozoa</taxon>
        <taxon>Arthropoda</taxon>
        <taxon>Hexapoda</taxon>
        <taxon>Insecta</taxon>
        <taxon>Pterygota</taxon>
        <taxon>Neoptera</taxon>
        <taxon>Endopterygota</taxon>
        <taxon>Diptera</taxon>
        <taxon>Nematocera</taxon>
        <taxon>Culicoidea</taxon>
        <taxon>Culicidae</taxon>
        <taxon>Anophelinae</taxon>
        <taxon>Anopheles</taxon>
    </lineage>
</organism>
<evidence type="ECO:0000313" key="2">
    <source>
        <dbReference type="EnsemblMetazoa" id="AATE003179-PA.1"/>
    </source>
</evidence>
<dbReference type="AlphaFoldDB" id="A0A182IPU7"/>
<feature type="region of interest" description="Disordered" evidence="1">
    <location>
        <begin position="71"/>
        <end position="128"/>
    </location>
</feature>
<feature type="compositionally biased region" description="Basic and acidic residues" evidence="1">
    <location>
        <begin position="96"/>
        <end position="113"/>
    </location>
</feature>
<proteinExistence type="predicted"/>
<feature type="compositionally biased region" description="Acidic residues" evidence="1">
    <location>
        <begin position="80"/>
        <end position="95"/>
    </location>
</feature>
<protein>
    <submittedName>
        <fullName evidence="2">Uncharacterized protein</fullName>
    </submittedName>
</protein>
<name>A0A182IPU7_ANOAO</name>
<reference evidence="2" key="1">
    <citation type="submission" date="2022-08" db="UniProtKB">
        <authorList>
            <consortium name="EnsemblMetazoa"/>
        </authorList>
    </citation>
    <scope>IDENTIFICATION</scope>
    <source>
        <strain evidence="2">EBRO</strain>
    </source>
</reference>
<accession>A0A182IPU7</accession>
<evidence type="ECO:0000256" key="1">
    <source>
        <dbReference type="SAM" id="MobiDB-lite"/>
    </source>
</evidence>